<feature type="compositionally biased region" description="Gly residues" evidence="1">
    <location>
        <begin position="143"/>
        <end position="154"/>
    </location>
</feature>
<evidence type="ECO:0000313" key="3">
    <source>
        <dbReference type="Proteomes" id="UP000181909"/>
    </source>
</evidence>
<dbReference type="AlphaFoldDB" id="A0A1K2BWE3"/>
<dbReference type="STRING" id="1893.SAMN02787144_1009208"/>
<organism evidence="2 3">
    <name type="scientific">Streptomyces atratus</name>
    <dbReference type="NCBI Taxonomy" id="1893"/>
    <lineage>
        <taxon>Bacteria</taxon>
        <taxon>Bacillati</taxon>
        <taxon>Actinomycetota</taxon>
        <taxon>Actinomycetes</taxon>
        <taxon>Kitasatosporales</taxon>
        <taxon>Streptomycetaceae</taxon>
        <taxon>Streptomyces</taxon>
    </lineage>
</organism>
<gene>
    <name evidence="2" type="ORF">SAMN02787144_1009208</name>
</gene>
<proteinExistence type="predicted"/>
<dbReference type="EMBL" id="FPJO01000009">
    <property type="protein sequence ID" value="SFY02937.1"/>
    <property type="molecule type" value="Genomic_DNA"/>
</dbReference>
<dbReference type="Proteomes" id="UP000181909">
    <property type="component" value="Unassembled WGS sequence"/>
</dbReference>
<name>A0A1K2BWE3_STRAR</name>
<accession>A0A1K2BWE3</accession>
<protein>
    <submittedName>
        <fullName evidence="2">Uncharacterized protein</fullName>
    </submittedName>
</protein>
<sequence>MAIARMDALDGDARGVVQHALGLEARPLTGEPGIDDHLDPPPRPPCRHGPLQPEPAGGPGLPPLGAGTERLERLPEDLCHGNGFAGDVPDGERERGPVRVLGGADELVKGPFEAVLDQGAVVVHHGSSESAPTGCPWLHFPGGRPGTPAGGTRG</sequence>
<feature type="region of interest" description="Disordered" evidence="1">
    <location>
        <begin position="77"/>
        <end position="96"/>
    </location>
</feature>
<evidence type="ECO:0000256" key="1">
    <source>
        <dbReference type="SAM" id="MobiDB-lite"/>
    </source>
</evidence>
<evidence type="ECO:0000313" key="2">
    <source>
        <dbReference type="EMBL" id="SFY02937.1"/>
    </source>
</evidence>
<feature type="region of interest" description="Disordered" evidence="1">
    <location>
        <begin position="126"/>
        <end position="154"/>
    </location>
</feature>
<reference evidence="2 3" key="1">
    <citation type="submission" date="2016-11" db="EMBL/GenBank/DDBJ databases">
        <authorList>
            <person name="Jaros S."/>
            <person name="Januszkiewicz K."/>
            <person name="Wedrychowicz H."/>
        </authorList>
    </citation>
    <scope>NUCLEOTIDE SEQUENCE [LARGE SCALE GENOMIC DNA]</scope>
    <source>
        <strain evidence="2 3">OK807</strain>
    </source>
</reference>
<feature type="region of interest" description="Disordered" evidence="1">
    <location>
        <begin position="24"/>
        <end position="68"/>
    </location>
</feature>